<dbReference type="Proteomes" id="UP000659223">
    <property type="component" value="Unassembled WGS sequence"/>
</dbReference>
<dbReference type="SUPFAM" id="SSF51004">
    <property type="entry name" value="C-terminal (heme d1) domain of cytochrome cd1-nitrite reductase"/>
    <property type="match status" value="1"/>
</dbReference>
<dbReference type="SUPFAM" id="SSF50923">
    <property type="entry name" value="Hemopexin-like domain"/>
    <property type="match status" value="1"/>
</dbReference>
<organism evidence="2 3">
    <name type="scientific">Streptomyces hiroshimensis</name>
    <dbReference type="NCBI Taxonomy" id="66424"/>
    <lineage>
        <taxon>Bacteria</taxon>
        <taxon>Bacillati</taxon>
        <taxon>Actinomycetota</taxon>
        <taxon>Actinomycetes</taxon>
        <taxon>Kitasatosporales</taxon>
        <taxon>Streptomycetaceae</taxon>
        <taxon>Streptomyces</taxon>
    </lineage>
</organism>
<accession>A0ABQ2YAB8</accession>
<evidence type="ECO:0000313" key="2">
    <source>
        <dbReference type="EMBL" id="GGX74415.1"/>
    </source>
</evidence>
<dbReference type="Gene3D" id="2.130.10.10">
    <property type="entry name" value="YVTN repeat-like/Quinoprotein amine dehydrogenase"/>
    <property type="match status" value="2"/>
</dbReference>
<dbReference type="PANTHER" id="PTHR47197:SF3">
    <property type="entry name" value="DIHYDRO-HEME D1 DEHYDROGENASE"/>
    <property type="match status" value="1"/>
</dbReference>
<evidence type="ECO:0000313" key="3">
    <source>
        <dbReference type="Proteomes" id="UP000659223"/>
    </source>
</evidence>
<dbReference type="PANTHER" id="PTHR47197">
    <property type="entry name" value="PROTEIN NIRF"/>
    <property type="match status" value="1"/>
</dbReference>
<sequence length="534" mass="55916">MTESTDSTGNTDSTDLTPPGVNAAFSTPDSGESRASVFMVRGDWAVRHEAAAVAPPAEGAAVRDLWPGLPTTYRNGFDAACSTDSARVYLFKGATCVLYDFVQNTTVPPNASPAPIGDRFPGLRKDAPDFAEGIDAGLPAPDGTVYFFRGSRCVNYDIEGDEVLEQGAIADFWHNPDHPAPGIADGIAAAFNHPATSNGYLVTRDGKRYVECDTDPVRHRVTSGAKTLRDRWPYRTFLTVLDGSDGRLWVFDADSGQPIRQSQTGREPGGVVISPDGFRVLATAKGAGGGEGTLALLDITAGTLKTVAAGAWPYRVAVLPDGSAAYVTNPLDEAAHAIDLVTGEKHRIGTGPRPDGVVASPEGDFVYIGCDADPAVAVVDTARQEVVRGLGGWTTATCMALTPDGATLAFGIPPVNMVAVASTSGSGEPPLVPVGQSPEQLVASPDSRYVYVANRGAEVKVIDVAAVREVAPIRVRDRSNAIALSPDGEHLFVTSERVDSVQKVRVSDGVQVEEFPLGSALGLSAYLAVGPAWG</sequence>
<dbReference type="InterPro" id="IPR051200">
    <property type="entry name" value="Host-pathogen_enzymatic-act"/>
</dbReference>
<evidence type="ECO:0008006" key="4">
    <source>
        <dbReference type="Google" id="ProtNLM"/>
    </source>
</evidence>
<feature type="region of interest" description="Disordered" evidence="1">
    <location>
        <begin position="1"/>
        <end position="32"/>
    </location>
</feature>
<comment type="caution">
    <text evidence="2">The sequence shown here is derived from an EMBL/GenBank/DDBJ whole genome shotgun (WGS) entry which is preliminary data.</text>
</comment>
<dbReference type="RefSeq" id="WP_190021249.1">
    <property type="nucleotide sequence ID" value="NZ_BMUT01000003.1"/>
</dbReference>
<dbReference type="Gene3D" id="2.110.10.10">
    <property type="entry name" value="Hemopexin-like domain"/>
    <property type="match status" value="1"/>
</dbReference>
<reference evidence="3" key="1">
    <citation type="journal article" date="2019" name="Int. J. Syst. Evol. Microbiol.">
        <title>The Global Catalogue of Microorganisms (GCM) 10K type strain sequencing project: providing services to taxonomists for standard genome sequencing and annotation.</title>
        <authorList>
            <consortium name="The Broad Institute Genomics Platform"/>
            <consortium name="The Broad Institute Genome Sequencing Center for Infectious Disease"/>
            <person name="Wu L."/>
            <person name="Ma J."/>
        </authorList>
    </citation>
    <scope>NUCLEOTIDE SEQUENCE [LARGE SCALE GENOMIC DNA]</scope>
    <source>
        <strain evidence="3">JCM 4586</strain>
    </source>
</reference>
<proteinExistence type="predicted"/>
<dbReference type="InterPro" id="IPR011048">
    <property type="entry name" value="Haem_d1_sf"/>
</dbReference>
<keyword evidence="3" id="KW-1185">Reference proteome</keyword>
<gene>
    <name evidence="2" type="ORF">GCM10010324_19690</name>
</gene>
<dbReference type="InterPro" id="IPR015943">
    <property type="entry name" value="WD40/YVTN_repeat-like_dom_sf"/>
</dbReference>
<feature type="compositionally biased region" description="Low complexity" evidence="1">
    <location>
        <begin position="1"/>
        <end position="17"/>
    </location>
</feature>
<evidence type="ECO:0000256" key="1">
    <source>
        <dbReference type="SAM" id="MobiDB-lite"/>
    </source>
</evidence>
<protein>
    <recommendedName>
        <fullName evidence="4">YncE family protein</fullName>
    </recommendedName>
</protein>
<dbReference type="InterPro" id="IPR036375">
    <property type="entry name" value="Hemopexin-like_dom_sf"/>
</dbReference>
<name>A0ABQ2YAB8_9ACTN</name>
<dbReference type="EMBL" id="BMUT01000003">
    <property type="protein sequence ID" value="GGX74415.1"/>
    <property type="molecule type" value="Genomic_DNA"/>
</dbReference>